<feature type="transmembrane region" description="Helical" evidence="1">
    <location>
        <begin position="110"/>
        <end position="131"/>
    </location>
</feature>
<feature type="transmembrane region" description="Helical" evidence="1">
    <location>
        <begin position="7"/>
        <end position="25"/>
    </location>
</feature>
<keyword evidence="3" id="KW-1185">Reference proteome</keyword>
<feature type="transmembrane region" description="Helical" evidence="1">
    <location>
        <begin position="163"/>
        <end position="183"/>
    </location>
</feature>
<dbReference type="RefSeq" id="WP_149170607.1">
    <property type="nucleotide sequence ID" value="NZ_VTOY01000001.1"/>
</dbReference>
<keyword evidence="1" id="KW-1133">Transmembrane helix</keyword>
<dbReference type="AlphaFoldDB" id="A0A5D6WDD3"/>
<keyword evidence="1" id="KW-0812">Transmembrane</keyword>
<keyword evidence="1" id="KW-0472">Membrane</keyword>
<evidence type="ECO:0000313" key="2">
    <source>
        <dbReference type="EMBL" id="TYZ24989.1"/>
    </source>
</evidence>
<comment type="caution">
    <text evidence="2">The sequence shown here is derived from an EMBL/GenBank/DDBJ whole genome shotgun (WGS) entry which is preliminary data.</text>
</comment>
<accession>A0A5D6WDD3</accession>
<organism evidence="2 3">
    <name type="scientific">Selenomonas ruminis</name>
    <dbReference type="NCBI Taxonomy" id="2593411"/>
    <lineage>
        <taxon>Bacteria</taxon>
        <taxon>Bacillati</taxon>
        <taxon>Bacillota</taxon>
        <taxon>Negativicutes</taxon>
        <taxon>Selenomonadales</taxon>
        <taxon>Selenomonadaceae</taxon>
        <taxon>Selenomonas</taxon>
    </lineage>
</organism>
<sequence>MDNGKNFMTSAHYCIYLGLVLLALFVVENEYRLPVLVVASAVWFYFANRQEGWQSPLIEWPEELSFLATCYYASLKILKLGAILMFLTAAYRIWGDDFDSLYLWEDGPTIVLVELFLLAAIASVLSLCWSLHDKWAEGCGSTTIASLNPPFTYGHRGFKPWSWMLINGAIILLLVMLGLLYLLEDEPIDINNATTFFVTYLVLALPPQLWLYFHYKEILPQAISHTRKSIAACEKMSCRNGN</sequence>
<dbReference type="EMBL" id="VTOY01000001">
    <property type="protein sequence ID" value="TYZ24989.1"/>
    <property type="molecule type" value="Genomic_DNA"/>
</dbReference>
<name>A0A5D6WDD3_9FIRM</name>
<feature type="transmembrane region" description="Helical" evidence="1">
    <location>
        <begin position="195"/>
        <end position="213"/>
    </location>
</feature>
<dbReference type="Proteomes" id="UP000323646">
    <property type="component" value="Unassembled WGS sequence"/>
</dbReference>
<gene>
    <name evidence="2" type="ORF">FZ040_02875</name>
</gene>
<reference evidence="2 3" key="1">
    <citation type="submission" date="2019-08" db="EMBL/GenBank/DDBJ databases">
        <title>Selenomonas sp. mPRGC5 and Selenomonas sp. mPRGC8 isolated from ruminal fluid of dairy goat (Capra hircus).</title>
        <authorList>
            <person name="Poothong S."/>
            <person name="Nuengjamnong C."/>
            <person name="Tanasupawat S."/>
        </authorList>
    </citation>
    <scope>NUCLEOTIDE SEQUENCE [LARGE SCALE GENOMIC DNA]</scope>
    <source>
        <strain evidence="3">mPRGC5</strain>
    </source>
</reference>
<evidence type="ECO:0000256" key="1">
    <source>
        <dbReference type="SAM" id="Phobius"/>
    </source>
</evidence>
<protein>
    <submittedName>
        <fullName evidence="2">Uncharacterized protein</fullName>
    </submittedName>
</protein>
<feature type="transmembrane region" description="Helical" evidence="1">
    <location>
        <begin position="69"/>
        <end position="90"/>
    </location>
</feature>
<evidence type="ECO:0000313" key="3">
    <source>
        <dbReference type="Proteomes" id="UP000323646"/>
    </source>
</evidence>
<proteinExistence type="predicted"/>
<dbReference type="OrthoDB" id="1664190at2"/>